<protein>
    <recommendedName>
        <fullName evidence="4">Transmembrane protein</fullName>
    </recommendedName>
</protein>
<evidence type="ECO:0000313" key="3">
    <source>
        <dbReference type="Proteomes" id="UP000626109"/>
    </source>
</evidence>
<organism evidence="2 3">
    <name type="scientific">Polarella glacialis</name>
    <name type="common">Dinoflagellate</name>
    <dbReference type="NCBI Taxonomy" id="89957"/>
    <lineage>
        <taxon>Eukaryota</taxon>
        <taxon>Sar</taxon>
        <taxon>Alveolata</taxon>
        <taxon>Dinophyceae</taxon>
        <taxon>Suessiales</taxon>
        <taxon>Suessiaceae</taxon>
        <taxon>Polarella</taxon>
    </lineage>
</organism>
<evidence type="ECO:0008006" key="4">
    <source>
        <dbReference type="Google" id="ProtNLM"/>
    </source>
</evidence>
<keyword evidence="1" id="KW-0472">Membrane</keyword>
<feature type="transmembrane region" description="Helical" evidence="1">
    <location>
        <begin position="37"/>
        <end position="55"/>
    </location>
</feature>
<evidence type="ECO:0000256" key="1">
    <source>
        <dbReference type="SAM" id="Phobius"/>
    </source>
</evidence>
<proteinExistence type="predicted"/>
<dbReference type="AlphaFoldDB" id="A0A813GGI7"/>
<keyword evidence="1" id="KW-1133">Transmembrane helix</keyword>
<sequence>MAVVSWLRTMPFCGSSFLLPGAVVLLDGAVFGTVVSLLGAVVLLHGAVFFLFCAFEGPCVRLGRRGSLQFARFLLSEPTDAPSIFGQSLRASARSKLYGGRVPMVE</sequence>
<dbReference type="Proteomes" id="UP000626109">
    <property type="component" value="Unassembled WGS sequence"/>
</dbReference>
<feature type="non-terminal residue" evidence="2">
    <location>
        <position position="1"/>
    </location>
</feature>
<comment type="caution">
    <text evidence="2">The sequence shown here is derived from an EMBL/GenBank/DDBJ whole genome shotgun (WGS) entry which is preliminary data.</text>
</comment>
<keyword evidence="1" id="KW-0812">Transmembrane</keyword>
<dbReference type="EMBL" id="CAJNNW010000178">
    <property type="protein sequence ID" value="CAE8624332.1"/>
    <property type="molecule type" value="Genomic_DNA"/>
</dbReference>
<accession>A0A813GGI7</accession>
<name>A0A813GGI7_POLGL</name>
<reference evidence="2" key="1">
    <citation type="submission" date="2021-02" db="EMBL/GenBank/DDBJ databases">
        <authorList>
            <person name="Dougan E. K."/>
            <person name="Rhodes N."/>
            <person name="Thang M."/>
            <person name="Chan C."/>
        </authorList>
    </citation>
    <scope>NUCLEOTIDE SEQUENCE</scope>
</reference>
<evidence type="ECO:0000313" key="2">
    <source>
        <dbReference type="EMBL" id="CAE8624332.1"/>
    </source>
</evidence>
<gene>
    <name evidence="2" type="ORF">PGLA2088_LOCUS330</name>
</gene>